<sequence>MCGRLQNFQISSLSMLRGTFTTLTPLTKNPFLLTHFLNSDTGVFKRGYVSSKKRRIKKDPQGLPFEEAVAVLKSIEVGRHDSTFELHIRTRRDKSQLPIRGSVSLPKSFAKEVAVLVFTTGDKAEEAKAAGAHTIGGMEFIEEIKKGSVNLDQFNKALATPDLLPALLPIARILGPKQLMPTIKKGTVTEDIGAAVTEALGKFEFKADKHGVVHTSIGKIMFTAPELQENVTTVLRAIQAIGKDTSKKPKSLVERVVLNSTQGPGICLTDIMNIIEAQDMAAKELG</sequence>
<evidence type="ECO:0000313" key="5">
    <source>
        <dbReference type="Proteomes" id="UP000789739"/>
    </source>
</evidence>
<dbReference type="InterPro" id="IPR016095">
    <property type="entry name" value="Ribosomal_uL1_3-a/b-sand"/>
</dbReference>
<comment type="caution">
    <text evidence="4">The sequence shown here is derived from an EMBL/GenBank/DDBJ whole genome shotgun (WGS) entry which is preliminary data.</text>
</comment>
<keyword evidence="3" id="KW-0687">Ribonucleoprotein</keyword>
<dbReference type="Pfam" id="PF00687">
    <property type="entry name" value="Ribosomal_L1"/>
    <property type="match status" value="1"/>
</dbReference>
<dbReference type="FunFam" id="3.40.50.790:FF:000001">
    <property type="entry name" value="50S ribosomal protein L1"/>
    <property type="match status" value="1"/>
</dbReference>
<accession>A0A9N9AWM8</accession>
<evidence type="ECO:0000256" key="3">
    <source>
        <dbReference type="ARBA" id="ARBA00023274"/>
    </source>
</evidence>
<dbReference type="EMBL" id="CAJVPI010000510">
    <property type="protein sequence ID" value="CAG8544256.1"/>
    <property type="molecule type" value="Genomic_DNA"/>
</dbReference>
<dbReference type="GO" id="GO:1990904">
    <property type="term" value="C:ribonucleoprotein complex"/>
    <property type="evidence" value="ECO:0007669"/>
    <property type="project" value="UniProtKB-KW"/>
</dbReference>
<dbReference type="PANTHER" id="PTHR36427:SF3">
    <property type="entry name" value="LARGE RIBOSOMAL SUBUNIT PROTEIN UL1M"/>
    <property type="match status" value="1"/>
</dbReference>
<dbReference type="Gene3D" id="3.40.50.790">
    <property type="match status" value="1"/>
</dbReference>
<evidence type="ECO:0000256" key="1">
    <source>
        <dbReference type="ARBA" id="ARBA00010531"/>
    </source>
</evidence>
<dbReference type="Proteomes" id="UP000789739">
    <property type="component" value="Unassembled WGS sequence"/>
</dbReference>
<dbReference type="OrthoDB" id="1747252at2759"/>
<gene>
    <name evidence="4" type="ORF">PBRASI_LOCUS4748</name>
</gene>
<protein>
    <submittedName>
        <fullName evidence="4">10566_t:CDS:1</fullName>
    </submittedName>
</protein>
<organism evidence="4 5">
    <name type="scientific">Paraglomus brasilianum</name>
    <dbReference type="NCBI Taxonomy" id="144538"/>
    <lineage>
        <taxon>Eukaryota</taxon>
        <taxon>Fungi</taxon>
        <taxon>Fungi incertae sedis</taxon>
        <taxon>Mucoromycota</taxon>
        <taxon>Glomeromycotina</taxon>
        <taxon>Glomeromycetes</taxon>
        <taxon>Paraglomerales</taxon>
        <taxon>Paraglomeraceae</taxon>
        <taxon>Paraglomus</taxon>
    </lineage>
</organism>
<feature type="non-terminal residue" evidence="4">
    <location>
        <position position="286"/>
    </location>
</feature>
<dbReference type="AlphaFoldDB" id="A0A9N9AWM8"/>
<dbReference type="InterPro" id="IPR028364">
    <property type="entry name" value="Ribosomal_uL1/biogenesis"/>
</dbReference>
<keyword evidence="5" id="KW-1185">Reference proteome</keyword>
<proteinExistence type="inferred from homology"/>
<keyword evidence="2" id="KW-0689">Ribosomal protein</keyword>
<dbReference type="Gene3D" id="3.30.190.20">
    <property type="match status" value="1"/>
</dbReference>
<reference evidence="4" key="1">
    <citation type="submission" date="2021-06" db="EMBL/GenBank/DDBJ databases">
        <authorList>
            <person name="Kallberg Y."/>
            <person name="Tangrot J."/>
            <person name="Rosling A."/>
        </authorList>
    </citation>
    <scope>NUCLEOTIDE SEQUENCE</scope>
    <source>
        <strain evidence="4">BR232B</strain>
    </source>
</reference>
<comment type="similarity">
    <text evidence="1">Belongs to the universal ribosomal protein uL1 family.</text>
</comment>
<dbReference type="PANTHER" id="PTHR36427">
    <property type="entry name" value="54S RIBOSOMAL PROTEIN L1, MITOCHONDRIAL"/>
    <property type="match status" value="1"/>
</dbReference>
<dbReference type="InterPro" id="IPR023674">
    <property type="entry name" value="Ribosomal_uL1-like"/>
</dbReference>
<evidence type="ECO:0000256" key="2">
    <source>
        <dbReference type="ARBA" id="ARBA00022980"/>
    </source>
</evidence>
<dbReference type="CDD" id="cd00403">
    <property type="entry name" value="Ribosomal_L1"/>
    <property type="match status" value="1"/>
</dbReference>
<evidence type="ECO:0000313" key="4">
    <source>
        <dbReference type="EMBL" id="CAG8544256.1"/>
    </source>
</evidence>
<dbReference type="GO" id="GO:0005840">
    <property type="term" value="C:ribosome"/>
    <property type="evidence" value="ECO:0007669"/>
    <property type="project" value="UniProtKB-KW"/>
</dbReference>
<dbReference type="SUPFAM" id="SSF56808">
    <property type="entry name" value="Ribosomal protein L1"/>
    <property type="match status" value="1"/>
</dbReference>
<name>A0A9N9AWM8_9GLOM</name>